<dbReference type="AlphaFoldDB" id="A0A1P8U876"/>
<evidence type="ECO:0000313" key="2">
    <source>
        <dbReference type="EMBL" id="APZ34275.1"/>
    </source>
</evidence>
<dbReference type="Proteomes" id="UP000187185">
    <property type="component" value="Chromosome"/>
</dbReference>
<dbReference type="KEGG" id="maur:BOH66_08485"/>
<sequence length="179" mass="19544">MVRALRIPADQDEPITELYVDKLEDYQAAVGGWIEPVDIPQLGITIYVHEEGLALGLPFNPRTTFLWWYYVPEARQKAMLVGSALIVGLPDRNGDSTSIPGGVVDVLTGTGPWRVEVKVHGDPKWYGNQATYSDYFEALVWAMVTLERWTQAEDVRVVPAGSTSGGKLAGGADVTEPAA</sequence>
<proteinExistence type="predicted"/>
<dbReference type="STRING" id="36805.BOH66_08485"/>
<name>A0A1P8U876_9MICO</name>
<keyword evidence="3" id="KW-1185">Reference proteome</keyword>
<protein>
    <recommendedName>
        <fullName evidence="1">DUF3846 domain-containing protein</fullName>
    </recommendedName>
</protein>
<evidence type="ECO:0000259" key="1">
    <source>
        <dbReference type="Pfam" id="PF12957"/>
    </source>
</evidence>
<feature type="domain" description="DUF3846" evidence="1">
    <location>
        <begin position="4"/>
        <end position="102"/>
    </location>
</feature>
<reference evidence="2 3" key="1">
    <citation type="submission" date="2016-12" db="EMBL/GenBank/DDBJ databases">
        <title>Complete genome sequence of Microbacterium aurum KACC 15219.</title>
        <authorList>
            <person name="Jung Y."/>
            <person name="Shin J.-H."/>
            <person name="Lee Y.-J."/>
            <person name="Yi H."/>
            <person name="Bahn Y.-S."/>
            <person name="Kim J.F."/>
            <person name="Lee D.-W."/>
        </authorList>
    </citation>
    <scope>NUCLEOTIDE SEQUENCE [LARGE SCALE GENOMIC DNA]</scope>
    <source>
        <strain evidence="2 3">KACC 15219</strain>
    </source>
</reference>
<evidence type="ECO:0000313" key="3">
    <source>
        <dbReference type="Proteomes" id="UP000187185"/>
    </source>
</evidence>
<dbReference type="Pfam" id="PF12957">
    <property type="entry name" value="DUF3846"/>
    <property type="match status" value="1"/>
</dbReference>
<organism evidence="2 3">
    <name type="scientific">Microbacterium aurum</name>
    <dbReference type="NCBI Taxonomy" id="36805"/>
    <lineage>
        <taxon>Bacteria</taxon>
        <taxon>Bacillati</taxon>
        <taxon>Actinomycetota</taxon>
        <taxon>Actinomycetes</taxon>
        <taxon>Micrococcales</taxon>
        <taxon>Microbacteriaceae</taxon>
        <taxon>Microbacterium</taxon>
    </lineage>
</organism>
<dbReference type="RefSeq" id="WP_076690590.1">
    <property type="nucleotide sequence ID" value="NZ_CP018762.1"/>
</dbReference>
<accession>A0A1P8U876</accession>
<dbReference type="EMBL" id="CP018762">
    <property type="protein sequence ID" value="APZ34275.1"/>
    <property type="molecule type" value="Genomic_DNA"/>
</dbReference>
<dbReference type="InterPro" id="IPR024559">
    <property type="entry name" value="DUF3846"/>
</dbReference>
<gene>
    <name evidence="2" type="ORF">BOH66_08485</name>
</gene>